<dbReference type="GO" id="GO:0009055">
    <property type="term" value="F:electron transfer activity"/>
    <property type="evidence" value="ECO:0007669"/>
    <property type="project" value="InterPro"/>
</dbReference>
<evidence type="ECO:0000256" key="3">
    <source>
        <dbReference type="ARBA" id="ARBA00022827"/>
    </source>
</evidence>
<protein>
    <recommendedName>
        <fullName evidence="6">Electron transfer flavoprotein subunit alpha</fullName>
    </recommendedName>
    <alternativeName>
        <fullName evidence="7">Electron transfer flavoprotein large subunit</fullName>
    </alternativeName>
</protein>
<feature type="binding site" evidence="8">
    <location>
        <begin position="265"/>
        <end position="272"/>
    </location>
    <ligand>
        <name>FAD</name>
        <dbReference type="ChEBI" id="CHEBI:57692"/>
    </ligand>
</feature>
<feature type="binding site" evidence="8">
    <location>
        <begin position="234"/>
        <end position="235"/>
    </location>
    <ligand>
        <name>FAD</name>
        <dbReference type="ChEBI" id="CHEBI:57692"/>
    </ligand>
</feature>
<dbReference type="AlphaFoldDB" id="A0A6P1BUQ3"/>
<dbReference type="InterPro" id="IPR001308">
    <property type="entry name" value="ETF_a/FixB"/>
</dbReference>
<accession>A0A6P1BUQ3</accession>
<comment type="similarity">
    <text evidence="1">Belongs to the ETF alpha-subunit/FixB family.</text>
</comment>
<keyword evidence="2" id="KW-0285">Flavoprotein</keyword>
<dbReference type="Proteomes" id="UP000468531">
    <property type="component" value="Unassembled WGS sequence"/>
</dbReference>
<comment type="cofactor">
    <cofactor evidence="8">
        <name>FAD</name>
        <dbReference type="ChEBI" id="CHEBI:57692"/>
    </cofactor>
    <text evidence="8">Binds 1 FAD per dimer.</text>
</comment>
<feature type="domain" description="Electron transfer flavoprotein alpha/beta-subunit N-terminal" evidence="9">
    <location>
        <begin position="5"/>
        <end position="188"/>
    </location>
</feature>
<reference evidence="10 11" key="1">
    <citation type="journal article" date="2020" name="Arch. Microbiol.">
        <title>Bradyrhizobium uaiense sp. nov., a new highly efficient cowpea symbiont.</title>
        <authorList>
            <person name="Cabral Michel D."/>
            <person name="Azarias Guimaraes A."/>
            <person name="Martins da Costa E."/>
            <person name="Soares de Carvalho T."/>
            <person name="Balsanelli E."/>
            <person name="Willems A."/>
            <person name="Maltempi de Souza E."/>
            <person name="de Souza Moreira F.M."/>
        </authorList>
    </citation>
    <scope>NUCLEOTIDE SEQUENCE [LARGE SCALE GENOMIC DNA]</scope>
    <source>
        <strain evidence="10 11">UFLA 03-164</strain>
    </source>
</reference>
<evidence type="ECO:0000256" key="7">
    <source>
        <dbReference type="ARBA" id="ARBA00079299"/>
    </source>
</evidence>
<dbReference type="PIRSF" id="PIRSF000089">
    <property type="entry name" value="Electra_flavoP_a"/>
    <property type="match status" value="1"/>
</dbReference>
<sequence length="324" mass="34120">MTSKVWVYAEVQADGTVEEAALEQLTKARDVGTDIGAVAFGPGATAAAATLGRYGARTVFASDDQVFVDCPGWPAATVLHRLAGEHDPALILFGPSSDARDVAGRLQAMTGSTLVSNVDDVVSTECVRMQVFGGTKVVDVALSGPLPRIVIVRAKAFPTRADDGVARVILVDPAVPEATRRARLVERNEQPAAGANVEEARVIVSGGRGLRNAENFELLERIAAVIPNTAVGASRAAVDAGWRPFSAQIGQTGKIVRPDVYIAVGISGAIQHLVGMKDAKVIIAINSDRAAPIFEIADLGIVGDALRIIPEVTRLLEERSEMRT</sequence>
<dbReference type="SUPFAM" id="SSF52467">
    <property type="entry name" value="DHS-like NAD/FAD-binding domain"/>
    <property type="match status" value="1"/>
</dbReference>
<dbReference type="InterPro" id="IPR014729">
    <property type="entry name" value="Rossmann-like_a/b/a_fold"/>
</dbReference>
<evidence type="ECO:0000256" key="1">
    <source>
        <dbReference type="ARBA" id="ARBA00005817"/>
    </source>
</evidence>
<feature type="binding site" evidence="8">
    <location>
        <position position="208"/>
    </location>
    <ligand>
        <name>FAD</name>
        <dbReference type="ChEBI" id="CHEBI:57692"/>
    </ligand>
</feature>
<dbReference type="PANTHER" id="PTHR43153">
    <property type="entry name" value="ELECTRON TRANSFER FLAVOPROTEIN ALPHA"/>
    <property type="match status" value="1"/>
</dbReference>
<keyword evidence="3 8" id="KW-0274">FAD</keyword>
<dbReference type="InterPro" id="IPR014730">
    <property type="entry name" value="ETF_a/b_N"/>
</dbReference>
<dbReference type="SUPFAM" id="SSF52402">
    <property type="entry name" value="Adenine nucleotide alpha hydrolases-like"/>
    <property type="match status" value="1"/>
</dbReference>
<evidence type="ECO:0000313" key="10">
    <source>
        <dbReference type="EMBL" id="NEV02227.1"/>
    </source>
</evidence>
<dbReference type="Pfam" id="PF00766">
    <property type="entry name" value="ETF_alpha"/>
    <property type="match status" value="1"/>
</dbReference>
<dbReference type="InterPro" id="IPR029035">
    <property type="entry name" value="DHS-like_NAD/FAD-binding_dom"/>
</dbReference>
<dbReference type="GO" id="GO:0033539">
    <property type="term" value="P:fatty acid beta-oxidation using acyl-CoA dehydrogenase"/>
    <property type="evidence" value="ECO:0007669"/>
    <property type="project" value="TreeGrafter"/>
</dbReference>
<dbReference type="RefSeq" id="WP_163162183.1">
    <property type="nucleotide sequence ID" value="NZ_VKHP01000325.1"/>
</dbReference>
<evidence type="ECO:0000259" key="9">
    <source>
        <dbReference type="SMART" id="SM00893"/>
    </source>
</evidence>
<keyword evidence="4" id="KW-0249">Electron transport</keyword>
<dbReference type="Gene3D" id="3.40.50.1220">
    <property type="entry name" value="TPP-binding domain"/>
    <property type="match status" value="1"/>
</dbReference>
<dbReference type="EMBL" id="VKHP01000325">
    <property type="protein sequence ID" value="NEV02227.1"/>
    <property type="molecule type" value="Genomic_DNA"/>
</dbReference>
<evidence type="ECO:0000256" key="5">
    <source>
        <dbReference type="ARBA" id="ARBA00025649"/>
    </source>
</evidence>
<feature type="binding site" evidence="8">
    <location>
        <begin position="248"/>
        <end position="252"/>
    </location>
    <ligand>
        <name>FAD</name>
        <dbReference type="ChEBI" id="CHEBI:57692"/>
    </ligand>
</feature>
<organism evidence="10 11">
    <name type="scientific">Bradyrhizobium uaiense</name>
    <dbReference type="NCBI Taxonomy" id="2594946"/>
    <lineage>
        <taxon>Bacteria</taxon>
        <taxon>Pseudomonadati</taxon>
        <taxon>Pseudomonadota</taxon>
        <taxon>Alphaproteobacteria</taxon>
        <taxon>Hyphomicrobiales</taxon>
        <taxon>Nitrobacteraceae</taxon>
        <taxon>Bradyrhizobium</taxon>
    </lineage>
</organism>
<evidence type="ECO:0000256" key="4">
    <source>
        <dbReference type="ARBA" id="ARBA00022982"/>
    </source>
</evidence>
<dbReference type="GO" id="GO:0050660">
    <property type="term" value="F:flavin adenine dinucleotide binding"/>
    <property type="evidence" value="ECO:0007669"/>
    <property type="project" value="InterPro"/>
</dbReference>
<dbReference type="Pfam" id="PF01012">
    <property type="entry name" value="ETF"/>
    <property type="match status" value="1"/>
</dbReference>
<evidence type="ECO:0000256" key="6">
    <source>
        <dbReference type="ARBA" id="ARBA00068674"/>
    </source>
</evidence>
<keyword evidence="4" id="KW-0813">Transport</keyword>
<evidence type="ECO:0000256" key="8">
    <source>
        <dbReference type="PIRSR" id="PIRSR000089-1"/>
    </source>
</evidence>
<dbReference type="SMART" id="SM00893">
    <property type="entry name" value="ETF"/>
    <property type="match status" value="1"/>
</dbReference>
<dbReference type="Gene3D" id="3.40.50.620">
    <property type="entry name" value="HUPs"/>
    <property type="match status" value="1"/>
</dbReference>
<evidence type="ECO:0000256" key="2">
    <source>
        <dbReference type="ARBA" id="ARBA00022630"/>
    </source>
</evidence>
<comment type="function">
    <text evidence="5">The electron transfer flavoprotein serves as a specific electron acceptor for other dehydrogenases. It transfers the electrons to the main respiratory chain via ETF-ubiquinone oxidoreductase (ETF dehydrogenase).</text>
</comment>
<feature type="binding site" evidence="8">
    <location>
        <position position="286"/>
    </location>
    <ligand>
        <name>FAD</name>
        <dbReference type="ChEBI" id="CHEBI:57692"/>
    </ligand>
</feature>
<name>A0A6P1BUQ3_9BRAD</name>
<keyword evidence="11" id="KW-1185">Reference proteome</keyword>
<dbReference type="PANTHER" id="PTHR43153:SF1">
    <property type="entry name" value="ELECTRON TRANSFER FLAVOPROTEIN SUBUNIT ALPHA, MITOCHONDRIAL"/>
    <property type="match status" value="1"/>
</dbReference>
<gene>
    <name evidence="10" type="ORF">FNJ47_42490</name>
</gene>
<dbReference type="InterPro" id="IPR014731">
    <property type="entry name" value="ETF_asu_C"/>
</dbReference>
<comment type="caution">
    <text evidence="10">The sequence shown here is derived from an EMBL/GenBank/DDBJ whole genome shotgun (WGS) entry which is preliminary data.</text>
</comment>
<dbReference type="FunFam" id="3.40.50.1220:FF:000001">
    <property type="entry name" value="Electron transfer flavoprotein, alpha subunit"/>
    <property type="match status" value="1"/>
</dbReference>
<proteinExistence type="inferred from homology"/>
<evidence type="ECO:0000313" key="11">
    <source>
        <dbReference type="Proteomes" id="UP000468531"/>
    </source>
</evidence>